<evidence type="ECO:0000256" key="3">
    <source>
        <dbReference type="SAM" id="SignalP"/>
    </source>
</evidence>
<dbReference type="Proteomes" id="UP001287356">
    <property type="component" value="Unassembled WGS sequence"/>
</dbReference>
<organism evidence="5 6">
    <name type="scientific">Lasiosphaeria ovina</name>
    <dbReference type="NCBI Taxonomy" id="92902"/>
    <lineage>
        <taxon>Eukaryota</taxon>
        <taxon>Fungi</taxon>
        <taxon>Dikarya</taxon>
        <taxon>Ascomycota</taxon>
        <taxon>Pezizomycotina</taxon>
        <taxon>Sordariomycetes</taxon>
        <taxon>Sordariomycetidae</taxon>
        <taxon>Sordariales</taxon>
        <taxon>Lasiosphaeriaceae</taxon>
        <taxon>Lasiosphaeria</taxon>
    </lineage>
</organism>
<feature type="region of interest" description="Disordered" evidence="2">
    <location>
        <begin position="131"/>
        <end position="215"/>
    </location>
</feature>
<feature type="chain" id="PRO_5042180239" evidence="3">
    <location>
        <begin position="18"/>
        <end position="239"/>
    </location>
</feature>
<name>A0AAE0NJ79_9PEZI</name>
<dbReference type="PANTHER" id="PTHR40633">
    <property type="entry name" value="MATRIX PROTEIN, PUTATIVE (AFU_ORTHOLOGUE AFUA_8G05410)-RELATED"/>
    <property type="match status" value="1"/>
</dbReference>
<dbReference type="PANTHER" id="PTHR40633:SF1">
    <property type="entry name" value="GPI ANCHORED SERINE-THREONINE RICH PROTEIN (AFU_ORTHOLOGUE AFUA_1G03630)"/>
    <property type="match status" value="1"/>
</dbReference>
<feature type="signal peptide" evidence="3">
    <location>
        <begin position="1"/>
        <end position="17"/>
    </location>
</feature>
<accession>A0AAE0NJ79</accession>
<evidence type="ECO:0000313" key="6">
    <source>
        <dbReference type="Proteomes" id="UP001287356"/>
    </source>
</evidence>
<gene>
    <name evidence="5" type="ORF">B0T24DRAFT_12566</name>
</gene>
<comment type="caution">
    <text evidence="5">The sequence shown here is derived from an EMBL/GenBank/DDBJ whole genome shotgun (WGS) entry which is preliminary data.</text>
</comment>
<evidence type="ECO:0000256" key="1">
    <source>
        <dbReference type="ARBA" id="ARBA00022729"/>
    </source>
</evidence>
<dbReference type="InterPro" id="IPR052982">
    <property type="entry name" value="SRP1/TIP1-like"/>
</dbReference>
<keyword evidence="6" id="KW-1185">Reference proteome</keyword>
<reference evidence="5" key="1">
    <citation type="journal article" date="2023" name="Mol. Phylogenet. Evol.">
        <title>Genome-scale phylogeny and comparative genomics of the fungal order Sordariales.</title>
        <authorList>
            <person name="Hensen N."/>
            <person name="Bonometti L."/>
            <person name="Westerberg I."/>
            <person name="Brannstrom I.O."/>
            <person name="Guillou S."/>
            <person name="Cros-Aarteil S."/>
            <person name="Calhoun S."/>
            <person name="Haridas S."/>
            <person name="Kuo A."/>
            <person name="Mondo S."/>
            <person name="Pangilinan J."/>
            <person name="Riley R."/>
            <person name="LaButti K."/>
            <person name="Andreopoulos B."/>
            <person name="Lipzen A."/>
            <person name="Chen C."/>
            <person name="Yan M."/>
            <person name="Daum C."/>
            <person name="Ng V."/>
            <person name="Clum A."/>
            <person name="Steindorff A."/>
            <person name="Ohm R.A."/>
            <person name="Martin F."/>
            <person name="Silar P."/>
            <person name="Natvig D.O."/>
            <person name="Lalanne C."/>
            <person name="Gautier V."/>
            <person name="Ament-Velasquez S.L."/>
            <person name="Kruys A."/>
            <person name="Hutchinson M.I."/>
            <person name="Powell A.J."/>
            <person name="Barry K."/>
            <person name="Miller A.N."/>
            <person name="Grigoriev I.V."/>
            <person name="Debuchy R."/>
            <person name="Gladieux P."/>
            <person name="Hiltunen Thoren M."/>
            <person name="Johannesson H."/>
        </authorList>
    </citation>
    <scope>NUCLEOTIDE SEQUENCE</scope>
    <source>
        <strain evidence="5">CBS 958.72</strain>
    </source>
</reference>
<evidence type="ECO:0000259" key="4">
    <source>
        <dbReference type="Pfam" id="PF10342"/>
    </source>
</evidence>
<evidence type="ECO:0000256" key="2">
    <source>
        <dbReference type="SAM" id="MobiDB-lite"/>
    </source>
</evidence>
<reference evidence="5" key="2">
    <citation type="submission" date="2023-06" db="EMBL/GenBank/DDBJ databases">
        <authorList>
            <consortium name="Lawrence Berkeley National Laboratory"/>
            <person name="Haridas S."/>
            <person name="Hensen N."/>
            <person name="Bonometti L."/>
            <person name="Westerberg I."/>
            <person name="Brannstrom I.O."/>
            <person name="Guillou S."/>
            <person name="Cros-Aarteil S."/>
            <person name="Calhoun S."/>
            <person name="Kuo A."/>
            <person name="Mondo S."/>
            <person name="Pangilinan J."/>
            <person name="Riley R."/>
            <person name="Labutti K."/>
            <person name="Andreopoulos B."/>
            <person name="Lipzen A."/>
            <person name="Chen C."/>
            <person name="Yanf M."/>
            <person name="Daum C."/>
            <person name="Ng V."/>
            <person name="Clum A."/>
            <person name="Steindorff A."/>
            <person name="Ohm R."/>
            <person name="Martin F."/>
            <person name="Silar P."/>
            <person name="Natvig D."/>
            <person name="Lalanne C."/>
            <person name="Gautier V."/>
            <person name="Ament-Velasquez S.L."/>
            <person name="Kruys A."/>
            <person name="Hutchinson M.I."/>
            <person name="Powell A.J."/>
            <person name="Barry K."/>
            <person name="Miller A.N."/>
            <person name="Grigoriev I.V."/>
            <person name="Debuchy R."/>
            <person name="Gladieux P."/>
            <person name="Thoren M.H."/>
            <person name="Johannesson H."/>
        </authorList>
    </citation>
    <scope>NUCLEOTIDE SEQUENCE</scope>
    <source>
        <strain evidence="5">CBS 958.72</strain>
    </source>
</reference>
<dbReference type="EMBL" id="JAULSN010000001">
    <property type="protein sequence ID" value="KAK3382425.1"/>
    <property type="molecule type" value="Genomic_DNA"/>
</dbReference>
<feature type="domain" description="Yeast cell wall synthesis Kre9/Knh1-like N-terminal" evidence="4">
    <location>
        <begin position="30"/>
        <end position="122"/>
    </location>
</feature>
<sequence length="239" mass="23961">MHFSIATAVAFASAVLAQKLPTPGFDAISQPTKGEKIPAGSSYKIVWEPSTVHTGPIAIDLLGGPTPGFLKVVNSIAAGVDQTAGTFSWAVNKELGALATYGIQISLESNTSIFQWGNPFEITGGVIGTTSTTSAGSTASTTTSATLESTSLSSSASTTAPATTDSTTVTTPPSSTLTTSLAPPSNLSTTRTTATNVLTTGGSTRTSSTSAPTNTSGATSFFVSSFALFGGLSLAIFSL</sequence>
<protein>
    <submittedName>
        <fullName evidence="5">Ser-Thr-rich glycosyl-phosphatidyl-inositol-anchored membrane family-domain-containing protein</fullName>
    </submittedName>
</protein>
<dbReference type="AlphaFoldDB" id="A0AAE0NJ79"/>
<dbReference type="Pfam" id="PF10342">
    <property type="entry name" value="Kre9_KNH"/>
    <property type="match status" value="1"/>
</dbReference>
<keyword evidence="1 3" id="KW-0732">Signal</keyword>
<dbReference type="InterPro" id="IPR018466">
    <property type="entry name" value="Kre9/Knh1-like_N"/>
</dbReference>
<proteinExistence type="predicted"/>
<evidence type="ECO:0000313" key="5">
    <source>
        <dbReference type="EMBL" id="KAK3382425.1"/>
    </source>
</evidence>